<protein>
    <submittedName>
        <fullName evidence="2">Uncharacterized protein</fullName>
    </submittedName>
</protein>
<evidence type="ECO:0000313" key="3">
    <source>
        <dbReference type="Proteomes" id="UP000295351"/>
    </source>
</evidence>
<proteinExistence type="predicted"/>
<dbReference type="Proteomes" id="UP000295351">
    <property type="component" value="Unassembled WGS sequence"/>
</dbReference>
<keyword evidence="3" id="KW-1185">Reference proteome</keyword>
<reference evidence="2 3" key="1">
    <citation type="submission" date="2019-03" db="EMBL/GenBank/DDBJ databases">
        <title>Genomic Encyclopedia of Type Strains, Phase IV (KMG-IV): sequencing the most valuable type-strain genomes for metagenomic binning, comparative biology and taxonomic classification.</title>
        <authorList>
            <person name="Goeker M."/>
        </authorList>
    </citation>
    <scope>NUCLEOTIDE SEQUENCE [LARGE SCALE GENOMIC DNA]</scope>
    <source>
        <strain evidence="2 3">DSM 18401</strain>
    </source>
</reference>
<sequence>MTDMIQIDRDKLVDAFAKAIAEAEPAVSAIGMIDVRSIAGLAEKGRELAAAGAFRNKTIYVETVDRLDREGYSEAEVVTISEIGLQIGRAVNAAFMNAAGVYSSTAKLLRAFEKESEAVTEEQPAIQSDVEMSPYTSRHVDEDMAQTDLVWGEPTGGAASADSEPSSGLMH</sequence>
<dbReference type="RefSeq" id="WP_133033078.1">
    <property type="nucleotide sequence ID" value="NZ_BAABEI010000012.1"/>
</dbReference>
<evidence type="ECO:0000313" key="2">
    <source>
        <dbReference type="EMBL" id="TCN47495.1"/>
    </source>
</evidence>
<gene>
    <name evidence="2" type="ORF">EV665_10213</name>
</gene>
<dbReference type="EMBL" id="SLVX01000002">
    <property type="protein sequence ID" value="TCN47495.1"/>
    <property type="molecule type" value="Genomic_DNA"/>
</dbReference>
<evidence type="ECO:0000256" key="1">
    <source>
        <dbReference type="SAM" id="MobiDB-lite"/>
    </source>
</evidence>
<feature type="region of interest" description="Disordered" evidence="1">
    <location>
        <begin position="143"/>
        <end position="171"/>
    </location>
</feature>
<comment type="caution">
    <text evidence="2">The sequence shown here is derived from an EMBL/GenBank/DDBJ whole genome shotgun (WGS) entry which is preliminary data.</text>
</comment>
<dbReference type="AlphaFoldDB" id="A0A4R2D1U3"/>
<accession>A0A4R2D1U3</accession>
<name>A0A4R2D1U3_SHIGR</name>
<organism evidence="2 3">
    <name type="scientific">Shinella granuli</name>
    <dbReference type="NCBI Taxonomy" id="323621"/>
    <lineage>
        <taxon>Bacteria</taxon>
        <taxon>Pseudomonadati</taxon>
        <taxon>Pseudomonadota</taxon>
        <taxon>Alphaproteobacteria</taxon>
        <taxon>Hyphomicrobiales</taxon>
        <taxon>Rhizobiaceae</taxon>
        <taxon>Shinella</taxon>
    </lineage>
</organism>